<dbReference type="GeneID" id="6097327"/>
<dbReference type="STRING" id="6279.A0A0H5S9Y8"/>
<dbReference type="SMART" id="SM00326">
    <property type="entry name" value="SH3"/>
    <property type="match status" value="4"/>
</dbReference>
<dbReference type="PROSITE" id="PS50002">
    <property type="entry name" value="SH3"/>
    <property type="match status" value="4"/>
</dbReference>
<dbReference type="InterPro" id="IPR036028">
    <property type="entry name" value="SH3-like_dom_sf"/>
</dbReference>
<comment type="subcellular location">
    <subcellularLocation>
        <location evidence="1">Cytoplasm</location>
    </subcellularLocation>
</comment>
<accession>A0A0H5S9Y8</accession>
<dbReference type="OrthoDB" id="27823at2759"/>
<evidence type="ECO:0000256" key="3">
    <source>
        <dbReference type="ARBA" id="ARBA00022490"/>
    </source>
</evidence>
<name>A0A0H5S9Y8_BRUMA</name>
<dbReference type="GO" id="GO:0005737">
    <property type="term" value="C:cytoplasm"/>
    <property type="evidence" value="ECO:0007669"/>
    <property type="project" value="UniProtKB-SubCell"/>
</dbReference>
<accession>A0A4E9F3Z9</accession>
<feature type="domain" description="SH3" evidence="5">
    <location>
        <begin position="315"/>
        <end position="374"/>
    </location>
</feature>
<reference evidence="9" key="4">
    <citation type="submission" date="2019-12" db="UniProtKB">
        <authorList>
            <consortium name="WormBaseParasite"/>
        </authorList>
    </citation>
    <scope>IDENTIFICATION</scope>
</reference>
<evidence type="ECO:0000256" key="1">
    <source>
        <dbReference type="ARBA" id="ARBA00004496"/>
    </source>
</evidence>
<keyword evidence="2 4" id="KW-0728">SH3 domain</keyword>
<dbReference type="EMBL" id="CAAKNF010000192">
    <property type="protein sequence ID" value="VIO90571.1"/>
    <property type="molecule type" value="Genomic_DNA"/>
</dbReference>
<dbReference type="PRINTS" id="PR00452">
    <property type="entry name" value="SH3DOMAIN"/>
</dbReference>
<evidence type="ECO:0000256" key="2">
    <source>
        <dbReference type="ARBA" id="ARBA00022443"/>
    </source>
</evidence>
<evidence type="ECO:0000313" key="8">
    <source>
        <dbReference type="Proteomes" id="UP000006672"/>
    </source>
</evidence>
<dbReference type="RefSeq" id="XP_042932363.1">
    <property type="nucleotide sequence ID" value="XM_043076429.1"/>
</dbReference>
<dbReference type="AlphaFoldDB" id="A0A0H5S9Y8"/>
<dbReference type="GO" id="GO:0051666">
    <property type="term" value="P:actin cortical patch localization"/>
    <property type="evidence" value="ECO:0007669"/>
    <property type="project" value="InterPro"/>
</dbReference>
<dbReference type="Proteomes" id="UP000006672">
    <property type="component" value="Unassembled WGS sequence"/>
</dbReference>
<feature type="domain" description="SH3" evidence="5">
    <location>
        <begin position="243"/>
        <end position="302"/>
    </location>
</feature>
<feature type="domain" description="SH3" evidence="5">
    <location>
        <begin position="384"/>
        <end position="447"/>
    </location>
</feature>
<reference evidence="7" key="3">
    <citation type="submission" date="2019-04" db="EMBL/GenBank/DDBJ databases">
        <authorList>
            <person name="Howe K."/>
            <person name="Paulini M."/>
            <person name="Williams G."/>
        </authorList>
    </citation>
    <scope>NUCLEOTIDE SEQUENCE [LARGE SCALE GENOMIC DNA]</scope>
    <source>
        <strain evidence="7">FR3</strain>
    </source>
</reference>
<evidence type="ECO:0000313" key="6">
    <source>
        <dbReference type="EMBL" id="CRZ25396.1"/>
    </source>
</evidence>
<organism evidence="6">
    <name type="scientific">Brugia malayi</name>
    <name type="common">Filarial nematode worm</name>
    <dbReference type="NCBI Taxonomy" id="6279"/>
    <lineage>
        <taxon>Eukaryota</taxon>
        <taxon>Metazoa</taxon>
        <taxon>Ecdysozoa</taxon>
        <taxon>Nematoda</taxon>
        <taxon>Chromadorea</taxon>
        <taxon>Rhabditida</taxon>
        <taxon>Spirurina</taxon>
        <taxon>Spiruromorpha</taxon>
        <taxon>Filarioidea</taxon>
        <taxon>Onchocercidae</taxon>
        <taxon>Brugia</taxon>
    </lineage>
</organism>
<dbReference type="CTD" id="6097327"/>
<dbReference type="GO" id="GO:0008289">
    <property type="term" value="F:lipid binding"/>
    <property type="evidence" value="ECO:0007669"/>
    <property type="project" value="TreeGrafter"/>
</dbReference>
<dbReference type="FunCoup" id="A0A0H5S9Y8">
    <property type="interactions" value="4"/>
</dbReference>
<evidence type="ECO:0000313" key="7">
    <source>
        <dbReference type="EMBL" id="VIO90571.1"/>
    </source>
</evidence>
<evidence type="ECO:0000256" key="4">
    <source>
        <dbReference type="PROSITE-ProRule" id="PRU00192"/>
    </source>
</evidence>
<proteinExistence type="predicted"/>
<keyword evidence="8" id="KW-1185">Reference proteome</keyword>
<dbReference type="PRINTS" id="PR00499">
    <property type="entry name" value="P67PHOX"/>
</dbReference>
<dbReference type="PANTHER" id="PTHR47174">
    <property type="entry name" value="BRIDGING INTEGRATOR 3"/>
    <property type="match status" value="1"/>
</dbReference>
<dbReference type="InterPro" id="IPR001452">
    <property type="entry name" value="SH3_domain"/>
</dbReference>
<dbReference type="SUPFAM" id="SSF50044">
    <property type="entry name" value="SH3-domain"/>
    <property type="match status" value="4"/>
</dbReference>
<dbReference type="Pfam" id="PF00018">
    <property type="entry name" value="SH3_1"/>
    <property type="match status" value="4"/>
</dbReference>
<evidence type="ECO:0000313" key="9">
    <source>
        <dbReference type="WBParaSite" id="Bm1747a.1"/>
    </source>
</evidence>
<dbReference type="GO" id="GO:0015629">
    <property type="term" value="C:actin cytoskeleton"/>
    <property type="evidence" value="ECO:0007669"/>
    <property type="project" value="TreeGrafter"/>
</dbReference>
<reference evidence="6 8" key="1">
    <citation type="journal article" date="2007" name="Science">
        <title>Draft genome of the filarial nematode parasite Brugia malayi.</title>
        <authorList>
            <person name="Ghedin E."/>
            <person name="Wang S."/>
            <person name="Spiro D."/>
            <person name="Caler E."/>
            <person name="Zhao Q."/>
            <person name="Crabtree J."/>
            <person name="Allen J.E."/>
            <person name="Delcher A.L."/>
            <person name="Guiliano D.B."/>
            <person name="Miranda-Saavedra D."/>
            <person name="Angiuoli S.V."/>
            <person name="Creasy T."/>
            <person name="Amedeo P."/>
            <person name="Haas B."/>
            <person name="El-Sayed N.M."/>
            <person name="Wortman J.R."/>
            <person name="Feldblyum T."/>
            <person name="Tallon L."/>
            <person name="Schatz M."/>
            <person name="Shumway M."/>
            <person name="Koo H."/>
            <person name="Salzberg S.L."/>
            <person name="Schobel S."/>
            <person name="Pertea M."/>
            <person name="Pop M."/>
            <person name="White O."/>
            <person name="Barton G.J."/>
            <person name="Carlow C.K."/>
            <person name="Crawford M.J."/>
            <person name="Daub J."/>
            <person name="Dimmic M.W."/>
            <person name="Estes C.F."/>
            <person name="Foster J.M."/>
            <person name="Ganatra M."/>
            <person name="Gregory W.F."/>
            <person name="Johnson N.M."/>
            <person name="Jin J."/>
            <person name="Komuniecki R."/>
            <person name="Korf I."/>
            <person name="Kumar S."/>
            <person name="Laney S."/>
            <person name="Li B.W."/>
            <person name="Li W."/>
            <person name="Lindblom T.H."/>
            <person name="Lustigman S."/>
            <person name="Ma D."/>
            <person name="Maina C.V."/>
            <person name="Martin D.M."/>
            <person name="McCarter J.P."/>
            <person name="McReynolds L."/>
            <person name="Mitreva M."/>
            <person name="Nutman T.B."/>
            <person name="Parkinson J."/>
            <person name="Peregrin-Alvarez J.M."/>
            <person name="Poole C."/>
            <person name="Ren Q."/>
            <person name="Saunders L."/>
            <person name="Sluder A.E."/>
            <person name="Smith K."/>
            <person name="Stanke M."/>
            <person name="Unnasch T.R."/>
            <person name="Ware J."/>
            <person name="Wei A.D."/>
            <person name="Weil G."/>
            <person name="Williams D.J."/>
            <person name="Zhang Y."/>
            <person name="Williams S.A."/>
            <person name="Fraser-Liggett C."/>
            <person name="Slatko B."/>
            <person name="Blaxter M.L."/>
            <person name="Scott A.L."/>
        </authorList>
    </citation>
    <scope>NUCLEOTIDE SEQUENCE</scope>
    <source>
        <strain evidence="6 8">FR3</strain>
    </source>
</reference>
<gene>
    <name evidence="6 7 9" type="ORF">Bm1747</name>
    <name evidence="7" type="ORF">BM_BM1747</name>
    <name evidence="6" type="ORF">BM_Bm1747</name>
</gene>
<dbReference type="PANTHER" id="PTHR47174:SF3">
    <property type="entry name" value="BRIDGING INTEGRATOR 3"/>
    <property type="match status" value="1"/>
</dbReference>
<dbReference type="EMBL" id="LN857007">
    <property type="protein sequence ID" value="CRZ25396.1"/>
    <property type="molecule type" value="Genomic_DNA"/>
</dbReference>
<dbReference type="CDD" id="cd00174">
    <property type="entry name" value="SH3"/>
    <property type="match status" value="3"/>
</dbReference>
<dbReference type="InterPro" id="IPR046982">
    <property type="entry name" value="BIN3/RVS161-like"/>
</dbReference>
<dbReference type="Gene3D" id="2.30.30.40">
    <property type="entry name" value="SH3 Domains"/>
    <property type="match status" value="4"/>
</dbReference>
<feature type="domain" description="SH3" evidence="5">
    <location>
        <begin position="171"/>
        <end position="232"/>
    </location>
</feature>
<keyword evidence="3" id="KW-0963">Cytoplasm</keyword>
<dbReference type="GO" id="GO:0006897">
    <property type="term" value="P:endocytosis"/>
    <property type="evidence" value="ECO:0007669"/>
    <property type="project" value="InterPro"/>
</dbReference>
<dbReference type="WBParaSite" id="Bm1747a.1">
    <property type="protein sequence ID" value="Bm1747a.1"/>
    <property type="gene ID" value="WBGene00222008"/>
</dbReference>
<protein>
    <submittedName>
        <fullName evidence="6">Bm1747</fullName>
    </submittedName>
    <submittedName>
        <fullName evidence="9">SH3 domain-containing protein</fullName>
    </submittedName>
    <submittedName>
        <fullName evidence="7">Variant SH3 domain containing protein</fullName>
    </submittedName>
</protein>
<dbReference type="GO" id="GO:0097320">
    <property type="term" value="P:plasma membrane tubulation"/>
    <property type="evidence" value="ECO:0007669"/>
    <property type="project" value="TreeGrafter"/>
</dbReference>
<reference evidence="6" key="2">
    <citation type="submission" date="2012-12" db="EMBL/GenBank/DDBJ databases">
        <authorList>
            <person name="Gao Y.W."/>
            <person name="Fan S.T."/>
            <person name="Sun H.T."/>
            <person name="Wang Z."/>
            <person name="Gao X.L."/>
            <person name="Li Y.G."/>
            <person name="Wang T.C."/>
            <person name="Zhang K."/>
            <person name="Xu W.W."/>
            <person name="Yu Z.J."/>
            <person name="Xia X.Z."/>
        </authorList>
    </citation>
    <scope>NUCLEOTIDE SEQUENCE</scope>
    <source>
        <strain evidence="6">FR3</strain>
    </source>
</reference>
<evidence type="ECO:0000259" key="5">
    <source>
        <dbReference type="PROSITE" id="PS50002"/>
    </source>
</evidence>
<sequence>MKFLGTFGTGKFSTAFSTAKAVFDVVKKPEVQQRLIAASKNETVRSAISSLAKNEAVRKVTLNALQDEKTLKTAYDIAQACDKQQQQKRLVKKHSIPADKFVNHAGTSNSIVNKAPTSIYPSLPPSQDYASDINSKTVDKFAVMPSQSISYDIFQSNFASEANAFMTTNQEQQPYGYAKFQFLASHFDELSAEPSDMIILEKRVDDQWVYALNKRTGQKGIMPLLYIDVKIPLPTSLTSSTSQIPYRVVALYDFDSSVSGDLTFRANDEIYVVEKINDDWLCGKIGVHQGIFPANYVREITVPLTAPSEPISCYTSAEYISALYDYNSDVEGDLIFKAGDQIEVLEWVNEDWLRGKLNGKIGLVPRTYIENCSSKIDAGKHLNITNTIVTATNDYYNNAKDHLCFSKGDQIEVIEEIDGNWLKGKLLLNMSNTKSFPVGLFPKSAIL</sequence>